<dbReference type="SMART" id="SM00516">
    <property type="entry name" value="SEC14"/>
    <property type="match status" value="1"/>
</dbReference>
<dbReference type="Proteomes" id="UP000836788">
    <property type="component" value="Chromosome 12"/>
</dbReference>
<evidence type="ECO:0000259" key="2">
    <source>
        <dbReference type="PROSITE" id="PS50191"/>
    </source>
</evidence>
<dbReference type="InterPro" id="IPR036865">
    <property type="entry name" value="CRAL-TRIO_dom_sf"/>
</dbReference>
<dbReference type="InterPro" id="IPR001251">
    <property type="entry name" value="CRAL-TRIO_dom"/>
</dbReference>
<dbReference type="PANTHER" id="PTHR45657">
    <property type="entry name" value="CRAL-TRIO DOMAIN-CONTAINING PROTEIN YKL091C-RELATED"/>
    <property type="match status" value="1"/>
</dbReference>
<reference evidence="3" key="1">
    <citation type="submission" date="2022-02" db="EMBL/GenBank/DDBJ databases">
        <authorList>
            <person name="Giguere J D."/>
        </authorList>
    </citation>
    <scope>NUCLEOTIDE SEQUENCE</scope>
    <source>
        <strain evidence="3">CCAP 1055/1</strain>
    </source>
</reference>
<dbReference type="Gene3D" id="3.40.525.10">
    <property type="entry name" value="CRAL-TRIO lipid binding domain"/>
    <property type="match status" value="1"/>
</dbReference>
<accession>A0A8J9S1F3</accession>
<sequence length="475" mass="53837">MPSSSNHQTHHREASPPHKHHRVHDMLAALSFEQIFHHHPHDHGRPHGWNNPHNSQHSNDSEALQTTAPESESSRHTLPSKHALTKLGSKRTKRRSSAHLQVNHMMHGTLDPEGHVEDVFFDALQFGDHPDNPDEFKVVHLRESITIPSILVDADAIEAYIQHNYQNDSSLHEDGDTSESVSPLPPYPTVINDRTTESGWSRPSAPPPPPDELPLRFLRAGKGDVAEGLRRYHATLQWRANLGMDTILREPNEDFDLIKSHYPAFYHGRAKSGQPVFFECPPRTNLKALRRGGVSLEKLLRYYAMLTEFGWQYVERDDLARSVYVIDLQGMRLGDFVGEVIDFVKKASAFTSQHYPERAGYVMVINVPSWFKLIWNVVKSFVDEVTLDKISILRGSAEIQARMRELISVENIPSEYGGISTTPLGESKEEHLLRDLIRHNNALAKVAKGEEYTVCNGAHGNPPCRFCSWVPARSY</sequence>
<dbReference type="EMBL" id="OU594953">
    <property type="protein sequence ID" value="CAG9279820.1"/>
    <property type="molecule type" value="Genomic_DNA"/>
</dbReference>
<gene>
    <name evidence="3" type="ORF">PTTT1_LOCUS11310</name>
</gene>
<dbReference type="SUPFAM" id="SSF46938">
    <property type="entry name" value="CRAL/TRIO N-terminal domain"/>
    <property type="match status" value="1"/>
</dbReference>
<dbReference type="Pfam" id="PF00650">
    <property type="entry name" value="CRAL_TRIO"/>
    <property type="match status" value="1"/>
</dbReference>
<organism evidence="3">
    <name type="scientific">Phaeodactylum tricornutum</name>
    <name type="common">Diatom</name>
    <dbReference type="NCBI Taxonomy" id="2850"/>
    <lineage>
        <taxon>Eukaryota</taxon>
        <taxon>Sar</taxon>
        <taxon>Stramenopiles</taxon>
        <taxon>Ochrophyta</taxon>
        <taxon>Bacillariophyta</taxon>
        <taxon>Bacillariophyceae</taxon>
        <taxon>Bacillariophycidae</taxon>
        <taxon>Naviculales</taxon>
        <taxon>Phaeodactylaceae</taxon>
        <taxon>Phaeodactylum</taxon>
    </lineage>
</organism>
<dbReference type="PANTHER" id="PTHR45657:SF61">
    <property type="entry name" value="CRAL-TRIO DOMAIN-CONTAINING PROTEIN"/>
    <property type="match status" value="1"/>
</dbReference>
<evidence type="ECO:0000313" key="3">
    <source>
        <dbReference type="EMBL" id="CAG9279820.1"/>
    </source>
</evidence>
<feature type="compositionally biased region" description="Basic residues" evidence="1">
    <location>
        <begin position="88"/>
        <end position="97"/>
    </location>
</feature>
<evidence type="ECO:0000256" key="1">
    <source>
        <dbReference type="SAM" id="MobiDB-lite"/>
    </source>
</evidence>
<protein>
    <recommendedName>
        <fullName evidence="2">CRAL-TRIO domain-containing protein</fullName>
    </recommendedName>
</protein>
<dbReference type="PROSITE" id="PS50191">
    <property type="entry name" value="CRAL_TRIO"/>
    <property type="match status" value="1"/>
</dbReference>
<feature type="region of interest" description="Disordered" evidence="1">
    <location>
        <begin position="168"/>
        <end position="213"/>
    </location>
</feature>
<feature type="compositionally biased region" description="Polar residues" evidence="1">
    <location>
        <begin position="51"/>
        <end position="71"/>
    </location>
</feature>
<feature type="region of interest" description="Disordered" evidence="1">
    <location>
        <begin position="1"/>
        <end position="22"/>
    </location>
</feature>
<dbReference type="CDD" id="cd00170">
    <property type="entry name" value="SEC14"/>
    <property type="match status" value="1"/>
</dbReference>
<dbReference type="SUPFAM" id="SSF52087">
    <property type="entry name" value="CRAL/TRIO domain"/>
    <property type="match status" value="1"/>
</dbReference>
<proteinExistence type="predicted"/>
<feature type="domain" description="CRAL-TRIO" evidence="2">
    <location>
        <begin position="254"/>
        <end position="424"/>
    </location>
</feature>
<name>A0A8J9S1F3_PHATR</name>
<dbReference type="InterPro" id="IPR036273">
    <property type="entry name" value="CRAL/TRIO_N_dom_sf"/>
</dbReference>
<feature type="region of interest" description="Disordered" evidence="1">
    <location>
        <begin position="38"/>
        <end position="97"/>
    </location>
</feature>
<dbReference type="InterPro" id="IPR051026">
    <property type="entry name" value="PI/PC_transfer"/>
</dbReference>
<dbReference type="AlphaFoldDB" id="A0A8J9S1F3"/>